<dbReference type="PANTHER" id="PTHR46401">
    <property type="entry name" value="GLYCOSYLTRANSFERASE WBBK-RELATED"/>
    <property type="match status" value="1"/>
</dbReference>
<protein>
    <recommendedName>
        <fullName evidence="2">Glycosyl transferase family 1 domain-containing protein</fullName>
    </recommendedName>
</protein>
<proteinExistence type="predicted"/>
<evidence type="ECO:0000259" key="2">
    <source>
        <dbReference type="Pfam" id="PF00534"/>
    </source>
</evidence>
<dbReference type="AlphaFoldDB" id="A0A2C4QCL6"/>
<evidence type="ECO:0000313" key="3">
    <source>
        <dbReference type="EMBL" id="PHD62280.1"/>
    </source>
</evidence>
<dbReference type="Pfam" id="PF00534">
    <property type="entry name" value="Glycos_transf_1"/>
    <property type="match status" value="1"/>
</dbReference>
<dbReference type="InterPro" id="IPR001296">
    <property type="entry name" value="Glyco_trans_1"/>
</dbReference>
<feature type="domain" description="Glycosyl transferase family 1" evidence="2">
    <location>
        <begin position="192"/>
        <end position="342"/>
    </location>
</feature>
<evidence type="ECO:0000313" key="4">
    <source>
        <dbReference type="Proteomes" id="UP000223364"/>
    </source>
</evidence>
<reference evidence="3 4" key="1">
    <citation type="submission" date="2017-09" db="EMBL/GenBank/DDBJ databases">
        <title>Large-scale bioinformatics analysis of Bacillus genomes uncovers conserved roles of natural products in bacterial physiology.</title>
        <authorList>
            <consortium name="Agbiome Team Llc"/>
            <person name="Bleich R.M."/>
            <person name="Grubbs K.J."/>
            <person name="Santa Maria K.C."/>
            <person name="Allen S.E."/>
            <person name="Farag S."/>
            <person name="Shank E.A."/>
            <person name="Bowers A."/>
        </authorList>
    </citation>
    <scope>NUCLEOTIDE SEQUENCE [LARGE SCALE GENOMIC DNA]</scope>
    <source>
        <strain evidence="3 4">AFS044295</strain>
    </source>
</reference>
<name>A0A2C4QCL6_9BACI</name>
<evidence type="ECO:0000256" key="1">
    <source>
        <dbReference type="ARBA" id="ARBA00022679"/>
    </source>
</evidence>
<dbReference type="GO" id="GO:0009103">
    <property type="term" value="P:lipopolysaccharide biosynthetic process"/>
    <property type="evidence" value="ECO:0007669"/>
    <property type="project" value="TreeGrafter"/>
</dbReference>
<accession>A0A2C4QCL6</accession>
<dbReference type="Gene3D" id="3.40.50.2000">
    <property type="entry name" value="Glycogen Phosphorylase B"/>
    <property type="match status" value="2"/>
</dbReference>
<sequence length="381" mass="44044">MKVLYMSRSDLFTKRGGDTVQIENTARELRGKNVEVEFYSGPMDLKSNKYDIVHIFNSYNVAETLCNIKIAKNLGKKVVLTPIYHPDFYLKNMLEAGIDKKKKFLFSFLSYQFYMTINNFIKDLVLNKRINLSLLAQGYRIKRKKIFNSVDGILPNSQMEKDYILKENNLKSPPFIQIIPNGVDNHIFNIVQNVREKKDKKIVCIGRIEPLKNQSLILKAFQQSVLYKDGYQLLFFGATNNNHHNYVEDFITNVNRDPQVQYIGEVKQEVLFEHLSKARGLVHASWFETTGLIGLEAGIFEIPVVMTNSGFTKSYFKNNVIYCSPNDEVSIEHALNALQNINVEKVSELKKDIDNFYNWDYISGVTLSAYDTVLNKDYKEC</sequence>
<dbReference type="RefSeq" id="WP_098815066.1">
    <property type="nucleotide sequence ID" value="NZ_NUSP01000005.1"/>
</dbReference>
<gene>
    <name evidence="3" type="ORF">COF57_05525</name>
</gene>
<dbReference type="GO" id="GO:0016757">
    <property type="term" value="F:glycosyltransferase activity"/>
    <property type="evidence" value="ECO:0007669"/>
    <property type="project" value="InterPro"/>
</dbReference>
<dbReference type="EMBL" id="NUSP01000005">
    <property type="protein sequence ID" value="PHD62280.1"/>
    <property type="molecule type" value="Genomic_DNA"/>
</dbReference>
<dbReference type="PANTHER" id="PTHR46401:SF2">
    <property type="entry name" value="GLYCOSYLTRANSFERASE WBBK-RELATED"/>
    <property type="match status" value="1"/>
</dbReference>
<dbReference type="Proteomes" id="UP000223364">
    <property type="component" value="Unassembled WGS sequence"/>
</dbReference>
<comment type="caution">
    <text evidence="3">The sequence shown here is derived from an EMBL/GenBank/DDBJ whole genome shotgun (WGS) entry which is preliminary data.</text>
</comment>
<keyword evidence="1" id="KW-0808">Transferase</keyword>
<organism evidence="3 4">
    <name type="scientific">Bacillus wiedmannii</name>
    <dbReference type="NCBI Taxonomy" id="1890302"/>
    <lineage>
        <taxon>Bacteria</taxon>
        <taxon>Bacillati</taxon>
        <taxon>Bacillota</taxon>
        <taxon>Bacilli</taxon>
        <taxon>Bacillales</taxon>
        <taxon>Bacillaceae</taxon>
        <taxon>Bacillus</taxon>
        <taxon>Bacillus cereus group</taxon>
    </lineage>
</organism>
<dbReference type="CDD" id="cd03801">
    <property type="entry name" value="GT4_PimA-like"/>
    <property type="match status" value="1"/>
</dbReference>
<dbReference type="SUPFAM" id="SSF53756">
    <property type="entry name" value="UDP-Glycosyltransferase/glycogen phosphorylase"/>
    <property type="match status" value="1"/>
</dbReference>